<dbReference type="RefSeq" id="XP_054853223.1">
    <property type="nucleotide sequence ID" value="XM_054997248.1"/>
</dbReference>
<dbReference type="GO" id="GO:0071222">
    <property type="term" value="P:cellular response to lipopolysaccharide"/>
    <property type="evidence" value="ECO:0007669"/>
    <property type="project" value="TreeGrafter"/>
</dbReference>
<reference evidence="6" key="1">
    <citation type="submission" date="2025-08" db="UniProtKB">
        <authorList>
            <consortium name="RefSeq"/>
        </authorList>
    </citation>
    <scope>IDENTIFICATION</scope>
    <source>
        <tissue evidence="6">Blood</tissue>
    </source>
</reference>
<dbReference type="SUPFAM" id="SSF50353">
    <property type="entry name" value="Cytokine"/>
    <property type="match status" value="1"/>
</dbReference>
<proteinExistence type="inferred from homology"/>
<evidence type="ECO:0000256" key="3">
    <source>
        <dbReference type="ARBA" id="ARBA00022525"/>
    </source>
</evidence>
<dbReference type="PRINTS" id="PR00264">
    <property type="entry name" value="INTERLEUKIN1"/>
</dbReference>
<evidence type="ECO:0000313" key="6">
    <source>
        <dbReference type="RefSeq" id="XP_054853223.1"/>
    </source>
</evidence>
<dbReference type="Gene3D" id="2.80.10.50">
    <property type="match status" value="1"/>
</dbReference>
<dbReference type="InterPro" id="IPR000975">
    <property type="entry name" value="IL-1_fam"/>
</dbReference>
<dbReference type="GO" id="GO:0019221">
    <property type="term" value="P:cytokine-mediated signaling pathway"/>
    <property type="evidence" value="ECO:0007669"/>
    <property type="project" value="TreeGrafter"/>
</dbReference>
<dbReference type="Pfam" id="PF00340">
    <property type="entry name" value="IL1"/>
    <property type="match status" value="1"/>
</dbReference>
<dbReference type="AlphaFoldDB" id="A0AA97KAH7"/>
<dbReference type="GO" id="GO:0002437">
    <property type="term" value="P:inflammatory response to antigenic stimulus"/>
    <property type="evidence" value="ECO:0007669"/>
    <property type="project" value="TreeGrafter"/>
</dbReference>
<dbReference type="GO" id="GO:0005615">
    <property type="term" value="C:extracellular space"/>
    <property type="evidence" value="ECO:0007669"/>
    <property type="project" value="InterPro"/>
</dbReference>
<dbReference type="PRINTS" id="PR01357">
    <property type="entry name" value="INTRLEUKN1AB"/>
</dbReference>
<accession>A0AA97KAH7</accession>
<dbReference type="GO" id="GO:0010628">
    <property type="term" value="P:positive regulation of gene expression"/>
    <property type="evidence" value="ECO:0007669"/>
    <property type="project" value="TreeGrafter"/>
</dbReference>
<dbReference type="FunFam" id="2.80.10.50:FF:000013">
    <property type="entry name" value="Interleukin-1"/>
    <property type="match status" value="1"/>
</dbReference>
<evidence type="ECO:0000256" key="1">
    <source>
        <dbReference type="ARBA" id="ARBA00004613"/>
    </source>
</evidence>
<dbReference type="InterPro" id="IPR008996">
    <property type="entry name" value="IL1/FGF"/>
</dbReference>
<protein>
    <recommendedName>
        <fullName evidence="4">Interleukin-1</fullName>
    </recommendedName>
</protein>
<dbReference type="PANTHER" id="PTHR10078">
    <property type="entry name" value="INTERLEUKIN-1 FAMILY MEMBER"/>
    <property type="match status" value="1"/>
</dbReference>
<comment type="similarity">
    <text evidence="2 4">Belongs to the IL-1 family.</text>
</comment>
<dbReference type="GO" id="GO:0005149">
    <property type="term" value="F:interleukin-1 receptor binding"/>
    <property type="evidence" value="ECO:0007669"/>
    <property type="project" value="UniProtKB-UniRule"/>
</dbReference>
<dbReference type="PANTHER" id="PTHR10078:SF28">
    <property type="entry name" value="INTERLEUKIN-1 RECEPTOR ANTAGONIST PROTEIN"/>
    <property type="match status" value="1"/>
</dbReference>
<dbReference type="GO" id="GO:0005125">
    <property type="term" value="F:cytokine activity"/>
    <property type="evidence" value="ECO:0007669"/>
    <property type="project" value="UniProtKB-UniRule"/>
</dbReference>
<evidence type="ECO:0000313" key="5">
    <source>
        <dbReference type="Proteomes" id="UP001190640"/>
    </source>
</evidence>
<evidence type="ECO:0000256" key="4">
    <source>
        <dbReference type="RuleBase" id="RU003753"/>
    </source>
</evidence>
<dbReference type="GeneID" id="129341890"/>
<evidence type="ECO:0000256" key="2">
    <source>
        <dbReference type="ARBA" id="ARBA00010448"/>
    </source>
</evidence>
<dbReference type="Proteomes" id="UP001190640">
    <property type="component" value="Chromosome 14"/>
</dbReference>
<organism evidence="5 6">
    <name type="scientific">Eublepharis macularius</name>
    <name type="common">Leopard gecko</name>
    <name type="synonym">Cyrtodactylus macularius</name>
    <dbReference type="NCBI Taxonomy" id="481883"/>
    <lineage>
        <taxon>Eukaryota</taxon>
        <taxon>Metazoa</taxon>
        <taxon>Chordata</taxon>
        <taxon>Craniata</taxon>
        <taxon>Vertebrata</taxon>
        <taxon>Euteleostomi</taxon>
        <taxon>Lepidosauria</taxon>
        <taxon>Squamata</taxon>
        <taxon>Bifurcata</taxon>
        <taxon>Gekkota</taxon>
        <taxon>Eublepharidae</taxon>
        <taxon>Eublepharinae</taxon>
        <taxon>Eublepharis</taxon>
    </lineage>
</organism>
<dbReference type="SMART" id="SM00125">
    <property type="entry name" value="IL1"/>
    <property type="match status" value="1"/>
</dbReference>
<keyword evidence="3 4" id="KW-0964">Secreted</keyword>
<keyword evidence="5" id="KW-1185">Reference proteome</keyword>
<name>A0AA97KAH7_EUBMA</name>
<sequence>MQEEEADLLAKEISEPLLPPPFLLPPPQLPPPGTLTTTRPEVLFAAIEPRSYSLRDIDHKSLYLQDNNLMVAFLQGDDNSAQEEALSVLPNRSLDRKRFPLILGVKGGSQGISCGNEDEPKLQLEDTDFIYLFTNGEEAKRFTFFKSYNGSTHTFESATHPGWYLSSSAETHKPLMLTSHLGGAVITDFYFDRK</sequence>
<dbReference type="KEGG" id="emc:129341890"/>
<comment type="subcellular location">
    <subcellularLocation>
        <location evidence="1 4">Secreted</location>
    </subcellularLocation>
</comment>
<gene>
    <name evidence="6" type="primary">LOC129341890</name>
</gene>